<reference evidence="4" key="1">
    <citation type="submission" date="2020-07" db="EMBL/GenBank/DDBJ databases">
        <title>Clinical and genomic characterization of carbapenemase-producing Enterobacterales causing secondary infections during the COVID-19 crisis at a New York City hospital.</title>
        <authorList>
            <person name="Gomez-Simmonds A."/>
            <person name="Annavajhala M.K."/>
            <person name="Uhlemann A.-C."/>
        </authorList>
    </citation>
    <scope>NUCLEOTIDE SEQUENCE</scope>
    <source>
        <strain evidence="4">KP1828</strain>
        <strain evidence="2">NK1596</strain>
        <strain evidence="3">NK1677</strain>
    </source>
</reference>
<evidence type="ECO:0000313" key="5">
    <source>
        <dbReference type="EMBL" id="MBO1997115.1"/>
    </source>
</evidence>
<evidence type="ECO:0000313" key="3">
    <source>
        <dbReference type="EMBL" id="MBD3709432.1"/>
    </source>
</evidence>
<dbReference type="EMBL" id="JAGETO010000063">
    <property type="protein sequence ID" value="MBO2029387.1"/>
    <property type="molecule type" value="Genomic_DNA"/>
</dbReference>
<protein>
    <recommendedName>
        <fullName evidence="8">Maltose/maltodextrin ABC transporter</fullName>
    </recommendedName>
</protein>
<evidence type="ECO:0000313" key="2">
    <source>
        <dbReference type="EMBL" id="MBD3703977.1"/>
    </source>
</evidence>
<evidence type="ECO:0000313" key="7">
    <source>
        <dbReference type="Proteomes" id="UP000623974"/>
    </source>
</evidence>
<evidence type="ECO:0000313" key="4">
    <source>
        <dbReference type="EMBL" id="MBD3743601.1"/>
    </source>
</evidence>
<dbReference type="Proteomes" id="UP000616340">
    <property type="component" value="Unassembled WGS sequence"/>
</dbReference>
<accession>A0A927HX90</accession>
<dbReference type="Proteomes" id="UP000664002">
    <property type="component" value="Unassembled WGS sequence"/>
</dbReference>
<dbReference type="Proteomes" id="UP000623974">
    <property type="component" value="Unassembled WGS sequence"/>
</dbReference>
<dbReference type="EMBL" id="JACXTN010000001">
    <property type="protein sequence ID" value="MBD3709432.1"/>
    <property type="molecule type" value="Genomic_DNA"/>
</dbReference>
<dbReference type="EMBL" id="JACXSX010000001">
    <property type="protein sequence ID" value="MBD3743601.1"/>
    <property type="molecule type" value="Genomic_DNA"/>
</dbReference>
<dbReference type="EMBL" id="JAGETM010000001">
    <property type="protein sequence ID" value="MBO1997115.1"/>
    <property type="molecule type" value="Genomic_DNA"/>
</dbReference>
<evidence type="ECO:0000313" key="6">
    <source>
        <dbReference type="EMBL" id="MBO2029387.1"/>
    </source>
</evidence>
<dbReference type="EMBL" id="JACLQZ010000001">
    <property type="protein sequence ID" value="MBC2872830.1"/>
    <property type="molecule type" value="Genomic_DNA"/>
</dbReference>
<dbReference type="Proteomes" id="UP000652007">
    <property type="component" value="Unassembled WGS sequence"/>
</dbReference>
<dbReference type="AlphaFoldDB" id="A0A927HX90"/>
<proteinExistence type="predicted"/>
<evidence type="ECO:0008006" key="8">
    <source>
        <dbReference type="Google" id="ProtNLM"/>
    </source>
</evidence>
<comment type="caution">
    <text evidence="4">The sequence shown here is derived from an EMBL/GenBank/DDBJ whole genome shotgun (WGS) entry which is preliminary data.</text>
</comment>
<gene>
    <name evidence="1" type="ORF">H7U18_07650</name>
    <name evidence="4" type="ORF">IE980_05150</name>
    <name evidence="2" type="ORF">IE990_01570</name>
    <name evidence="3" type="ORF">IE996_15385</name>
    <name evidence="5" type="ORF">J4730_01205</name>
    <name evidence="6" type="ORF">J4734_16825</name>
</gene>
<reference evidence="5" key="3">
    <citation type="submission" date="2021-03" db="EMBL/GenBank/DDBJ databases">
        <title>Molecular epidemiology and mechanisms of colistin and carbapenem resistance in Enterobacteriaceae from clinical isolates, the environment and porcine samples in Pretoria, South Africa.</title>
        <authorList>
            <person name="Bogoshi D."/>
            <person name="Mbelle N.M."/>
            <person name="Naidoo V."/>
            <person name="Osei Sekyere J."/>
        </authorList>
    </citation>
    <scope>NUCLEOTIDE SEQUENCE</scope>
    <source>
        <strain evidence="5">C027</strain>
        <strain evidence="6">C034</strain>
    </source>
</reference>
<name>A0A927HX90_KLEPN</name>
<organism evidence="4 7">
    <name type="scientific">Klebsiella pneumoniae</name>
    <dbReference type="NCBI Taxonomy" id="573"/>
    <lineage>
        <taxon>Bacteria</taxon>
        <taxon>Pseudomonadati</taxon>
        <taxon>Pseudomonadota</taxon>
        <taxon>Gammaproteobacteria</taxon>
        <taxon>Enterobacterales</taxon>
        <taxon>Enterobacteriaceae</taxon>
        <taxon>Klebsiella/Raoultella group</taxon>
        <taxon>Klebsiella</taxon>
        <taxon>Klebsiella pneumoniae complex</taxon>
    </lineage>
</organism>
<dbReference type="Proteomes" id="UP000664620">
    <property type="component" value="Unassembled WGS sequence"/>
</dbReference>
<reference evidence="1" key="2">
    <citation type="submission" date="2020-08" db="EMBL/GenBank/DDBJ databases">
        <title>Tigecycline and colistin resistance in Klebsiella pneumoniae.</title>
        <authorList>
            <person name="Ramesh N."/>
            <person name="Shanthini T."/>
            <person name="Prasanth M."/>
            <person name="Senthilkumar N."/>
            <person name="Meesala Krishna M."/>
            <person name="Guruswami G."/>
        </authorList>
    </citation>
    <scope>NUCLEOTIDE SEQUENCE</scope>
    <source>
        <strain evidence="1">SHM 84C</strain>
    </source>
</reference>
<dbReference type="Proteomes" id="UP000629923">
    <property type="component" value="Unassembled WGS sequence"/>
</dbReference>
<evidence type="ECO:0000313" key="1">
    <source>
        <dbReference type="EMBL" id="MBC2872830.1"/>
    </source>
</evidence>
<dbReference type="EMBL" id="JACXTH010000001">
    <property type="protein sequence ID" value="MBD3703977.1"/>
    <property type="molecule type" value="Genomic_DNA"/>
</dbReference>
<sequence length="48" mass="5450">MSIHSSENFSDARGPGRHAWCGLLLAIVPGFGQFYHRQWLKGLVFRCC</sequence>